<evidence type="ECO:0000256" key="7">
    <source>
        <dbReference type="ARBA" id="ARBA00023015"/>
    </source>
</evidence>
<evidence type="ECO:0000256" key="3">
    <source>
        <dbReference type="ARBA" id="ARBA00022723"/>
    </source>
</evidence>
<dbReference type="AlphaFoldDB" id="A0A0H5R8H1"/>
<evidence type="ECO:0000256" key="1">
    <source>
        <dbReference type="ARBA" id="ARBA00004123"/>
    </source>
</evidence>
<proteinExistence type="inferred from homology"/>
<comment type="similarity">
    <text evidence="2">Belongs to the GTF2H2 family.</text>
</comment>
<accession>A0A0H5R8H1</accession>
<name>A0A0H5R8H1_9EUKA</name>
<evidence type="ECO:0000259" key="12">
    <source>
        <dbReference type="PROSITE" id="PS50234"/>
    </source>
</evidence>
<keyword evidence="5" id="KW-0863">Zinc-finger</keyword>
<dbReference type="InterPro" id="IPR036465">
    <property type="entry name" value="vWFA_dom_sf"/>
</dbReference>
<keyword evidence="4" id="KW-0227">DNA damage</keyword>
<evidence type="ECO:0000256" key="10">
    <source>
        <dbReference type="ARBA" id="ARBA00023242"/>
    </source>
</evidence>
<dbReference type="GO" id="GO:0006351">
    <property type="term" value="P:DNA-templated transcription"/>
    <property type="evidence" value="ECO:0007669"/>
    <property type="project" value="InterPro"/>
</dbReference>
<evidence type="ECO:0000256" key="2">
    <source>
        <dbReference type="ARBA" id="ARBA00006092"/>
    </source>
</evidence>
<dbReference type="GO" id="GO:0006289">
    <property type="term" value="P:nucleotide-excision repair"/>
    <property type="evidence" value="ECO:0007669"/>
    <property type="project" value="InterPro"/>
</dbReference>
<dbReference type="SUPFAM" id="SSF57889">
    <property type="entry name" value="Cysteine-rich domain"/>
    <property type="match status" value="1"/>
</dbReference>
<dbReference type="GO" id="GO:0000439">
    <property type="term" value="C:transcription factor TFIIH core complex"/>
    <property type="evidence" value="ECO:0007669"/>
    <property type="project" value="InterPro"/>
</dbReference>
<dbReference type="InterPro" id="IPR012170">
    <property type="entry name" value="TFIIH_SSL1/p44"/>
</dbReference>
<dbReference type="EMBL" id="HACM01009978">
    <property type="protein sequence ID" value="CRZ10420.1"/>
    <property type="molecule type" value="Transcribed_RNA"/>
</dbReference>
<dbReference type="Pfam" id="PF04056">
    <property type="entry name" value="Ssl1"/>
    <property type="match status" value="1"/>
</dbReference>
<organism evidence="13">
    <name type="scientific">Spongospora subterranea</name>
    <dbReference type="NCBI Taxonomy" id="70186"/>
    <lineage>
        <taxon>Eukaryota</taxon>
        <taxon>Sar</taxon>
        <taxon>Rhizaria</taxon>
        <taxon>Endomyxa</taxon>
        <taxon>Phytomyxea</taxon>
        <taxon>Plasmodiophorida</taxon>
        <taxon>Plasmodiophoridae</taxon>
        <taxon>Spongospora</taxon>
    </lineage>
</organism>
<keyword evidence="10" id="KW-0539">Nucleus</keyword>
<reference evidence="13" key="1">
    <citation type="submission" date="2015-04" db="EMBL/GenBank/DDBJ databases">
        <title>The genome sequence of the plant pathogenic Rhizarian Plasmodiophora brassicae reveals insights in its biotrophic life cycle and the origin of chitin synthesis.</title>
        <authorList>
            <person name="Schwelm A."/>
            <person name="Fogelqvist J."/>
            <person name="Knaust A."/>
            <person name="Julke S."/>
            <person name="Lilja T."/>
            <person name="Dhandapani V."/>
            <person name="Bonilla-Rosso G."/>
            <person name="Karlsson M."/>
            <person name="Shevchenko A."/>
            <person name="Choi S.R."/>
            <person name="Kim H.G."/>
            <person name="Park J.Y."/>
            <person name="Lim Y.P."/>
            <person name="Ludwig-Muller J."/>
            <person name="Dixelius C."/>
        </authorList>
    </citation>
    <scope>NUCLEOTIDE SEQUENCE</scope>
    <source>
        <tissue evidence="13">Potato root galls</tissue>
    </source>
</reference>
<dbReference type="PANTHER" id="PTHR12695:SF2">
    <property type="entry name" value="GENERAL TRANSCRIPTION FACTOR IIH SUBUNIT 2-RELATED"/>
    <property type="match status" value="1"/>
</dbReference>
<dbReference type="Pfam" id="PF07975">
    <property type="entry name" value="C1_4"/>
    <property type="match status" value="1"/>
</dbReference>
<dbReference type="InterPro" id="IPR007198">
    <property type="entry name" value="Ssl1-like"/>
</dbReference>
<keyword evidence="6" id="KW-0862">Zinc</keyword>
<dbReference type="NCBIfam" id="TIGR00622">
    <property type="entry name" value="ssl1"/>
    <property type="match status" value="1"/>
</dbReference>
<dbReference type="PROSITE" id="PS50234">
    <property type="entry name" value="VWFA"/>
    <property type="match status" value="1"/>
</dbReference>
<sequence length="415" mass="47069">AGLASWRHSLLMVEDPEDWVRSFEDEADGPRASDDTDLVQHSWEAPLLRSWDDIQEDDEGHIQLAKHATQRDLRRKTHDKQVDNRNRLVEKGMIRFMFIIIDLSSAMNINDYRPSRKLVVIEHVCQLIRDYFDQNPISHLGLITSHGKKAHMLTDLSGNPQNQIRILESQADLHADGEFSLQNSLEMARSSLRAVPDYGHREVLIVMSSLNTCDPGDVFQTINSMRADSIRCSVISLSAEVFVCRRLATITLGSYSVSPGSSSLPSLLSQHITPPVVPHSTSRRRRWVYMGFPLKCSNDYPTLCQCHSRFSYEGYQCPRCKSKCCELPTQCSVCNLTLVSSPHLARSYHHLFPLAPYEDITDLYTSPVPCSACLSMISPAESIVLRCDQCQKVYCWDCDQYIHDSLHNCPGCPIR</sequence>
<keyword evidence="8" id="KW-0804">Transcription</keyword>
<dbReference type="GO" id="GO:0008270">
    <property type="term" value="F:zinc ion binding"/>
    <property type="evidence" value="ECO:0007669"/>
    <property type="project" value="UniProtKB-KW"/>
</dbReference>
<keyword evidence="7" id="KW-0805">Transcription regulation</keyword>
<feature type="domain" description="VWFA" evidence="12">
    <location>
        <begin position="96"/>
        <end position="276"/>
    </location>
</feature>
<evidence type="ECO:0000256" key="6">
    <source>
        <dbReference type="ARBA" id="ARBA00022833"/>
    </source>
</evidence>
<dbReference type="SUPFAM" id="SSF53300">
    <property type="entry name" value="vWA-like"/>
    <property type="match status" value="1"/>
</dbReference>
<evidence type="ECO:0000256" key="5">
    <source>
        <dbReference type="ARBA" id="ARBA00022771"/>
    </source>
</evidence>
<feature type="non-terminal residue" evidence="13">
    <location>
        <position position="1"/>
    </location>
</feature>
<keyword evidence="3" id="KW-0479">Metal-binding</keyword>
<dbReference type="InterPro" id="IPR002035">
    <property type="entry name" value="VWF_A"/>
</dbReference>
<comment type="subcellular location">
    <subcellularLocation>
        <location evidence="1">Nucleus</location>
    </subcellularLocation>
</comment>
<evidence type="ECO:0000256" key="4">
    <source>
        <dbReference type="ARBA" id="ARBA00022763"/>
    </source>
</evidence>
<dbReference type="SMART" id="SM00327">
    <property type="entry name" value="VWA"/>
    <property type="match status" value="1"/>
</dbReference>
<dbReference type="InterPro" id="IPR004595">
    <property type="entry name" value="TFIIH_C1-like_dom"/>
</dbReference>
<keyword evidence="9" id="KW-0234">DNA repair</keyword>
<dbReference type="SMART" id="SM01047">
    <property type="entry name" value="C1_4"/>
    <property type="match status" value="1"/>
</dbReference>
<evidence type="ECO:0000256" key="9">
    <source>
        <dbReference type="ARBA" id="ARBA00023204"/>
    </source>
</evidence>
<evidence type="ECO:0000256" key="8">
    <source>
        <dbReference type="ARBA" id="ARBA00023163"/>
    </source>
</evidence>
<dbReference type="PANTHER" id="PTHR12695">
    <property type="entry name" value="GENERAL TRANSCRIPTION FACTOR IIH SUBUNIT 2"/>
    <property type="match status" value="1"/>
</dbReference>
<evidence type="ECO:0000256" key="11">
    <source>
        <dbReference type="PIRSR" id="PIRSR015919-1"/>
    </source>
</evidence>
<dbReference type="InterPro" id="IPR046349">
    <property type="entry name" value="C1-like_sf"/>
</dbReference>
<dbReference type="GO" id="GO:0006357">
    <property type="term" value="P:regulation of transcription by RNA polymerase II"/>
    <property type="evidence" value="ECO:0007669"/>
    <property type="project" value="TreeGrafter"/>
</dbReference>
<dbReference type="Gene3D" id="3.30.40.10">
    <property type="entry name" value="Zinc/RING finger domain, C3HC4 (zinc finger)"/>
    <property type="match status" value="1"/>
</dbReference>
<dbReference type="InterPro" id="IPR013083">
    <property type="entry name" value="Znf_RING/FYVE/PHD"/>
</dbReference>
<evidence type="ECO:0000313" key="13">
    <source>
        <dbReference type="EMBL" id="CRZ10420.1"/>
    </source>
</evidence>
<feature type="zinc finger region" description="C4-type" evidence="11">
    <location>
        <begin position="317"/>
        <end position="334"/>
    </location>
</feature>
<dbReference type="FunFam" id="3.40.50.410:FF:000015">
    <property type="entry name" value="General transcription factor IIH subunit 2"/>
    <property type="match status" value="1"/>
</dbReference>
<dbReference type="GO" id="GO:0005675">
    <property type="term" value="C:transcription factor TFIIH holo complex"/>
    <property type="evidence" value="ECO:0007669"/>
    <property type="project" value="TreeGrafter"/>
</dbReference>
<protein>
    <recommendedName>
        <fullName evidence="12">VWFA domain-containing protein</fullName>
    </recommendedName>
</protein>
<dbReference type="PIRSF" id="PIRSF015919">
    <property type="entry name" value="TFIIH_SSL1"/>
    <property type="match status" value="1"/>
</dbReference>
<dbReference type="Gene3D" id="3.40.50.410">
    <property type="entry name" value="von Willebrand factor, type A domain"/>
    <property type="match status" value="1"/>
</dbReference>